<dbReference type="AlphaFoldDB" id="X1DSP5"/>
<comment type="caution">
    <text evidence="1">The sequence shown here is derived from an EMBL/GenBank/DDBJ whole genome shotgun (WGS) entry which is preliminary data.</text>
</comment>
<protein>
    <submittedName>
        <fullName evidence="1">Uncharacterized protein</fullName>
    </submittedName>
</protein>
<gene>
    <name evidence="1" type="ORF">S01H4_53739</name>
</gene>
<sequence length="68" mass="6987">MITGNLIHMMLVTETYFVAAPYKCNVADVLAVSQDTGMAGETVTVTDGISGTAIGSSEFDTDVAGGKI</sequence>
<organism evidence="1">
    <name type="scientific">marine sediment metagenome</name>
    <dbReference type="NCBI Taxonomy" id="412755"/>
    <lineage>
        <taxon>unclassified sequences</taxon>
        <taxon>metagenomes</taxon>
        <taxon>ecological metagenomes</taxon>
    </lineage>
</organism>
<accession>X1DSP5</accession>
<reference evidence="1" key="1">
    <citation type="journal article" date="2014" name="Front. Microbiol.">
        <title>High frequency of phylogenetically diverse reductive dehalogenase-homologous genes in deep subseafloor sedimentary metagenomes.</title>
        <authorList>
            <person name="Kawai M."/>
            <person name="Futagami T."/>
            <person name="Toyoda A."/>
            <person name="Takaki Y."/>
            <person name="Nishi S."/>
            <person name="Hori S."/>
            <person name="Arai W."/>
            <person name="Tsubouchi T."/>
            <person name="Morono Y."/>
            <person name="Uchiyama I."/>
            <person name="Ito T."/>
            <person name="Fujiyama A."/>
            <person name="Inagaki F."/>
            <person name="Takami H."/>
        </authorList>
    </citation>
    <scope>NUCLEOTIDE SEQUENCE</scope>
    <source>
        <strain evidence="1">Expedition CK06-06</strain>
    </source>
</reference>
<evidence type="ECO:0000313" key="1">
    <source>
        <dbReference type="EMBL" id="GAH07969.1"/>
    </source>
</evidence>
<name>X1DSP5_9ZZZZ</name>
<proteinExistence type="predicted"/>
<dbReference type="EMBL" id="BART01030853">
    <property type="protein sequence ID" value="GAH07969.1"/>
    <property type="molecule type" value="Genomic_DNA"/>
</dbReference>